<dbReference type="Gene3D" id="1.10.760.10">
    <property type="entry name" value="Cytochrome c-like domain"/>
    <property type="match status" value="1"/>
</dbReference>
<keyword evidence="5" id="KW-0472">Membrane</keyword>
<reference evidence="8 9" key="1">
    <citation type="submission" date="2022-03" db="EMBL/GenBank/DDBJ databases">
        <authorList>
            <person name="Koch H."/>
        </authorList>
    </citation>
    <scope>NUCLEOTIDE SEQUENCE [LARGE SCALE GENOMIC DNA]</scope>
    <source>
        <strain evidence="8 9">G1</strain>
    </source>
</reference>
<dbReference type="SUPFAM" id="SSF46626">
    <property type="entry name" value="Cytochrome c"/>
    <property type="match status" value="1"/>
</dbReference>
<dbReference type="PROSITE" id="PS51007">
    <property type="entry name" value="CYTC"/>
    <property type="match status" value="1"/>
</dbReference>
<evidence type="ECO:0000313" key="9">
    <source>
        <dbReference type="Proteomes" id="UP001295463"/>
    </source>
</evidence>
<keyword evidence="9" id="KW-1185">Reference proteome</keyword>
<feature type="signal peptide" evidence="6">
    <location>
        <begin position="1"/>
        <end position="24"/>
    </location>
</feature>
<dbReference type="RefSeq" id="WP_305732311.1">
    <property type="nucleotide sequence ID" value="NZ_OW150024.1"/>
</dbReference>
<keyword evidence="2 4" id="KW-0479">Metal-binding</keyword>
<proteinExistence type="predicted"/>
<evidence type="ECO:0000256" key="5">
    <source>
        <dbReference type="SAM" id="Phobius"/>
    </source>
</evidence>
<feature type="transmembrane region" description="Helical" evidence="5">
    <location>
        <begin position="134"/>
        <end position="153"/>
    </location>
</feature>
<feature type="domain" description="Cytochrome c" evidence="7">
    <location>
        <begin position="34"/>
        <end position="125"/>
    </location>
</feature>
<evidence type="ECO:0000259" key="7">
    <source>
        <dbReference type="PROSITE" id="PS51007"/>
    </source>
</evidence>
<evidence type="ECO:0000256" key="4">
    <source>
        <dbReference type="PROSITE-ProRule" id="PRU00433"/>
    </source>
</evidence>
<dbReference type="Proteomes" id="UP001295463">
    <property type="component" value="Chromosome"/>
</dbReference>
<keyword evidence="5" id="KW-1133">Transmembrane helix</keyword>
<evidence type="ECO:0000313" key="8">
    <source>
        <dbReference type="EMBL" id="CAH2031492.1"/>
    </source>
</evidence>
<evidence type="ECO:0000256" key="1">
    <source>
        <dbReference type="ARBA" id="ARBA00022617"/>
    </source>
</evidence>
<dbReference type="InterPro" id="IPR009056">
    <property type="entry name" value="Cyt_c-like_dom"/>
</dbReference>
<organism evidence="8 9">
    <name type="scientific">Trichlorobacter ammonificans</name>
    <dbReference type="NCBI Taxonomy" id="2916410"/>
    <lineage>
        <taxon>Bacteria</taxon>
        <taxon>Pseudomonadati</taxon>
        <taxon>Thermodesulfobacteriota</taxon>
        <taxon>Desulfuromonadia</taxon>
        <taxon>Geobacterales</taxon>
        <taxon>Geobacteraceae</taxon>
        <taxon>Trichlorobacter</taxon>
    </lineage>
</organism>
<gene>
    <name evidence="8" type="ORF">GEAMG1_1660</name>
</gene>
<keyword evidence="5" id="KW-0812">Transmembrane</keyword>
<sequence>MRHLIRLGCLLILALAVPAGTTSAQQEPAPVPAGDPARGADLYTGALSFAKGAAPCGACHALANRGITGARMAADLGGLFTADSADAIRDTVGAIEVPVMKKIYSAHPLTDTEYADLAAFARQPLPTTPVDRGTTLPLAGAGVAALFLLCFTFHKRRIS</sequence>
<accession>A0ABM9D8J7</accession>
<feature type="chain" id="PRO_5046844860" evidence="6">
    <location>
        <begin position="25"/>
        <end position="159"/>
    </location>
</feature>
<dbReference type="InterPro" id="IPR036909">
    <property type="entry name" value="Cyt_c-like_dom_sf"/>
</dbReference>
<evidence type="ECO:0000256" key="2">
    <source>
        <dbReference type="ARBA" id="ARBA00022723"/>
    </source>
</evidence>
<keyword evidence="1 4" id="KW-0349">Heme</keyword>
<evidence type="ECO:0000256" key="3">
    <source>
        <dbReference type="ARBA" id="ARBA00023004"/>
    </source>
</evidence>
<keyword evidence="6" id="KW-0732">Signal</keyword>
<name>A0ABM9D8J7_9BACT</name>
<evidence type="ECO:0000256" key="6">
    <source>
        <dbReference type="SAM" id="SignalP"/>
    </source>
</evidence>
<protein>
    <submittedName>
        <fullName evidence="8">Cytochrome c</fullName>
    </submittedName>
</protein>
<keyword evidence="3 4" id="KW-0408">Iron</keyword>
<dbReference type="EMBL" id="OW150024">
    <property type="protein sequence ID" value="CAH2031492.1"/>
    <property type="molecule type" value="Genomic_DNA"/>
</dbReference>